<reference evidence="1 2" key="1">
    <citation type="submission" date="2023-03" db="EMBL/GenBank/DDBJ databases">
        <title>Diaphorobacter basophil sp. nov., isolated from a sewage-treatment plant.</title>
        <authorList>
            <person name="Yang K."/>
        </authorList>
    </citation>
    <scope>NUCLEOTIDE SEQUENCE [LARGE SCALE GENOMIC DNA]</scope>
    <source>
        <strain evidence="1 2">Y-1</strain>
    </source>
</reference>
<accession>A0ABZ0IY89</accession>
<evidence type="ECO:0000313" key="1">
    <source>
        <dbReference type="EMBL" id="WOO30957.1"/>
    </source>
</evidence>
<protein>
    <submittedName>
        <fullName evidence="1">Uncharacterized protein</fullName>
    </submittedName>
</protein>
<dbReference type="RefSeq" id="WP_317700451.1">
    <property type="nucleotide sequence ID" value="NZ_CP136921.1"/>
</dbReference>
<keyword evidence="2" id="KW-1185">Reference proteome</keyword>
<evidence type="ECO:0000313" key="2">
    <source>
        <dbReference type="Proteomes" id="UP001303211"/>
    </source>
</evidence>
<organism evidence="1 2">
    <name type="scientific">Diaphorobacter limosus</name>
    <dbReference type="NCBI Taxonomy" id="3036128"/>
    <lineage>
        <taxon>Bacteria</taxon>
        <taxon>Pseudomonadati</taxon>
        <taxon>Pseudomonadota</taxon>
        <taxon>Betaproteobacteria</taxon>
        <taxon>Burkholderiales</taxon>
        <taxon>Comamonadaceae</taxon>
        <taxon>Diaphorobacter</taxon>
    </lineage>
</organism>
<sequence length="76" mass="8134">MVLKSLERLVEMAGVTARGRGHQGQQARIPHCIAAHRGCHKAAQLRQGVVEDVRQPMPVGDQVLDGVKPAAVFVGT</sequence>
<proteinExistence type="predicted"/>
<name>A0ABZ0IY89_9BURK</name>
<dbReference type="EMBL" id="CP136921">
    <property type="protein sequence ID" value="WOO30957.1"/>
    <property type="molecule type" value="Genomic_DNA"/>
</dbReference>
<dbReference type="Proteomes" id="UP001303211">
    <property type="component" value="Chromosome"/>
</dbReference>
<gene>
    <name evidence="1" type="ORF">P4826_11020</name>
</gene>